<evidence type="ECO:0000313" key="9">
    <source>
        <dbReference type="Proteomes" id="UP000076268"/>
    </source>
</evidence>
<dbReference type="PROSITE" id="PS51462">
    <property type="entry name" value="NUDIX"/>
    <property type="match status" value="1"/>
</dbReference>
<dbReference type="InterPro" id="IPR020084">
    <property type="entry name" value="NUDIX_hydrolase_CS"/>
</dbReference>
<evidence type="ECO:0000256" key="1">
    <source>
        <dbReference type="ARBA" id="ARBA00001936"/>
    </source>
</evidence>
<comment type="cofactor">
    <cofactor evidence="2">
        <name>Mg(2+)</name>
        <dbReference type="ChEBI" id="CHEBI:18420"/>
    </cofactor>
</comment>
<keyword evidence="4" id="KW-0378">Hydrolase</keyword>
<dbReference type="PROSITE" id="PS00893">
    <property type="entry name" value="NUDIX_BOX"/>
    <property type="match status" value="1"/>
</dbReference>
<keyword evidence="3" id="KW-0479">Metal-binding</keyword>
<evidence type="ECO:0000259" key="7">
    <source>
        <dbReference type="PROSITE" id="PS51462"/>
    </source>
</evidence>
<evidence type="ECO:0000256" key="6">
    <source>
        <dbReference type="ARBA" id="ARBA00023211"/>
    </source>
</evidence>
<dbReference type="InterPro" id="IPR045121">
    <property type="entry name" value="CoAse"/>
</dbReference>
<dbReference type="PANTHER" id="PTHR12992">
    <property type="entry name" value="NUDIX HYDROLASE"/>
    <property type="match status" value="1"/>
</dbReference>
<dbReference type="SUPFAM" id="SSF55811">
    <property type="entry name" value="Nudix"/>
    <property type="match status" value="1"/>
</dbReference>
<keyword evidence="6" id="KW-0464">Manganese</keyword>
<gene>
    <name evidence="8" type="ORF">AXX12_16035</name>
</gene>
<dbReference type="CDD" id="cd03426">
    <property type="entry name" value="NUDIX_CoAse_Nudt7"/>
    <property type="match status" value="1"/>
</dbReference>
<dbReference type="EMBL" id="LSGP01000028">
    <property type="protein sequence ID" value="KYZ74734.1"/>
    <property type="molecule type" value="Genomic_DNA"/>
</dbReference>
<keyword evidence="9" id="KW-1185">Reference proteome</keyword>
<proteinExistence type="predicted"/>
<accession>A0A154BL98</accession>
<organism evidence="8 9">
    <name type="scientific">Anaerosporomusa subterranea</name>
    <dbReference type="NCBI Taxonomy" id="1794912"/>
    <lineage>
        <taxon>Bacteria</taxon>
        <taxon>Bacillati</taxon>
        <taxon>Bacillota</taxon>
        <taxon>Negativicutes</taxon>
        <taxon>Acetonemataceae</taxon>
        <taxon>Anaerosporomusa</taxon>
    </lineage>
</organism>
<feature type="domain" description="Nudix hydrolase" evidence="7">
    <location>
        <begin position="26"/>
        <end position="158"/>
    </location>
</feature>
<sequence length="211" mass="23965">MDIERLYQKLQQRQLEQPIIDNAGEFLESAVILPLVEENGKLSVLFEVRAQSLKRQPGEICFPGGRIEPRETSMAAAIRETAEELTLPKECIRVLGPLPIVASPIGVMLFPYVGVLSSSCTIRPSKQEVEECFTVPLSYLLQTKPVIGKMELATRPLADIPPGFMPDGYSPDWKRRHTYPIWFYRYENRVIWGLTGRVLATFLDVCRLVCR</sequence>
<dbReference type="InterPro" id="IPR000086">
    <property type="entry name" value="NUDIX_hydrolase_dom"/>
</dbReference>
<dbReference type="OrthoDB" id="9802805at2"/>
<dbReference type="InterPro" id="IPR015797">
    <property type="entry name" value="NUDIX_hydrolase-like_dom_sf"/>
</dbReference>
<dbReference type="STRING" id="1794912.AXX12_16035"/>
<keyword evidence="5" id="KW-0460">Magnesium</keyword>
<dbReference type="Proteomes" id="UP000076268">
    <property type="component" value="Unassembled WGS sequence"/>
</dbReference>
<dbReference type="PANTHER" id="PTHR12992:SF11">
    <property type="entry name" value="MITOCHONDRIAL COENZYME A DIPHOSPHATASE NUDT8"/>
    <property type="match status" value="1"/>
</dbReference>
<dbReference type="GO" id="GO:0010945">
    <property type="term" value="F:coenzyme A diphosphatase activity"/>
    <property type="evidence" value="ECO:0007669"/>
    <property type="project" value="InterPro"/>
</dbReference>
<dbReference type="Pfam" id="PF00293">
    <property type="entry name" value="NUDIX"/>
    <property type="match status" value="1"/>
</dbReference>
<evidence type="ECO:0000256" key="5">
    <source>
        <dbReference type="ARBA" id="ARBA00022842"/>
    </source>
</evidence>
<evidence type="ECO:0000256" key="3">
    <source>
        <dbReference type="ARBA" id="ARBA00022723"/>
    </source>
</evidence>
<evidence type="ECO:0000256" key="2">
    <source>
        <dbReference type="ARBA" id="ARBA00001946"/>
    </source>
</evidence>
<evidence type="ECO:0000313" key="8">
    <source>
        <dbReference type="EMBL" id="KYZ74734.1"/>
    </source>
</evidence>
<comment type="caution">
    <text evidence="8">The sequence shown here is derived from an EMBL/GenBank/DDBJ whole genome shotgun (WGS) entry which is preliminary data.</text>
</comment>
<dbReference type="AlphaFoldDB" id="A0A154BL98"/>
<evidence type="ECO:0000256" key="4">
    <source>
        <dbReference type="ARBA" id="ARBA00022801"/>
    </source>
</evidence>
<dbReference type="RefSeq" id="WP_082816980.1">
    <property type="nucleotide sequence ID" value="NZ_LSGP01000028.1"/>
</dbReference>
<name>A0A154BL98_ANASB</name>
<reference evidence="8 9" key="1">
    <citation type="submission" date="2016-02" db="EMBL/GenBank/DDBJ databases">
        <title>Anaerosporomusa subterraneum gen. nov., sp. nov., a spore-forming obligate anaerobe isolated from saprolite.</title>
        <authorList>
            <person name="Choi J.K."/>
            <person name="Shah M."/>
            <person name="Yee N."/>
        </authorList>
    </citation>
    <scope>NUCLEOTIDE SEQUENCE [LARGE SCALE GENOMIC DNA]</scope>
    <source>
        <strain evidence="8 9">RU4</strain>
    </source>
</reference>
<dbReference type="Gene3D" id="3.90.79.10">
    <property type="entry name" value="Nucleoside Triphosphate Pyrophosphohydrolase"/>
    <property type="match status" value="1"/>
</dbReference>
<protein>
    <recommendedName>
        <fullName evidence="7">Nudix hydrolase domain-containing protein</fullName>
    </recommendedName>
</protein>
<comment type="cofactor">
    <cofactor evidence="1">
        <name>Mn(2+)</name>
        <dbReference type="ChEBI" id="CHEBI:29035"/>
    </cofactor>
</comment>
<dbReference type="GO" id="GO:0046872">
    <property type="term" value="F:metal ion binding"/>
    <property type="evidence" value="ECO:0007669"/>
    <property type="project" value="UniProtKB-KW"/>
</dbReference>